<sequence>MSYQNVLKDTLYPDALPPPDATYHHAGAYPPNSIPEYQPRPPPYPPTVTYASGEGAMIQPGQNAVIVAVAPLPMGETPFHVQCPHCKEAVLSDIEHSVGRFACIIIIVLLIFGCCLCSFLPCCINSCKDVIHSCPKCRGYIGTYKR</sequence>
<dbReference type="GO" id="GO:0008270">
    <property type="term" value="F:zinc ion binding"/>
    <property type="evidence" value="ECO:0007669"/>
    <property type="project" value="TreeGrafter"/>
</dbReference>
<comment type="caution">
    <text evidence="10">The sequence shown here is derived from an EMBL/GenBank/DDBJ whole genome shotgun (WGS) entry which is preliminary data.</text>
</comment>
<dbReference type="Proteomes" id="UP001175271">
    <property type="component" value="Unassembled WGS sequence"/>
</dbReference>
<comment type="similarity">
    <text evidence="4">Belongs to the CDIP1/LITAF family.</text>
</comment>
<dbReference type="GO" id="GO:0005765">
    <property type="term" value="C:lysosomal membrane"/>
    <property type="evidence" value="ECO:0007669"/>
    <property type="project" value="UniProtKB-SubCell"/>
</dbReference>
<dbReference type="GO" id="GO:0031902">
    <property type="term" value="C:late endosome membrane"/>
    <property type="evidence" value="ECO:0007669"/>
    <property type="project" value="UniProtKB-SubCell"/>
</dbReference>
<evidence type="ECO:0000256" key="2">
    <source>
        <dbReference type="ARBA" id="ARBA00004481"/>
    </source>
</evidence>
<dbReference type="InterPro" id="IPR037519">
    <property type="entry name" value="LITAF_fam"/>
</dbReference>
<evidence type="ECO:0000256" key="3">
    <source>
        <dbReference type="ARBA" id="ARBA00004630"/>
    </source>
</evidence>
<name>A0AA39I677_9BILA</name>
<keyword evidence="7 8" id="KW-0472">Membrane</keyword>
<evidence type="ECO:0000256" key="4">
    <source>
        <dbReference type="ARBA" id="ARBA00005975"/>
    </source>
</evidence>
<keyword evidence="5" id="KW-0479">Metal-binding</keyword>
<dbReference type="AlphaFoldDB" id="A0AA39I677"/>
<dbReference type="InterPro" id="IPR006629">
    <property type="entry name" value="LITAF"/>
</dbReference>
<dbReference type="PROSITE" id="PS51837">
    <property type="entry name" value="LITAF"/>
    <property type="match status" value="1"/>
</dbReference>
<organism evidence="10 11">
    <name type="scientific">Steinernema hermaphroditum</name>
    <dbReference type="NCBI Taxonomy" id="289476"/>
    <lineage>
        <taxon>Eukaryota</taxon>
        <taxon>Metazoa</taxon>
        <taxon>Ecdysozoa</taxon>
        <taxon>Nematoda</taxon>
        <taxon>Chromadorea</taxon>
        <taxon>Rhabditida</taxon>
        <taxon>Tylenchina</taxon>
        <taxon>Panagrolaimomorpha</taxon>
        <taxon>Strongyloidoidea</taxon>
        <taxon>Steinernematidae</taxon>
        <taxon>Steinernema</taxon>
    </lineage>
</organism>
<keyword evidence="11" id="KW-1185">Reference proteome</keyword>
<dbReference type="Pfam" id="PF10601">
    <property type="entry name" value="zf-LITAF-like"/>
    <property type="match status" value="1"/>
</dbReference>
<evidence type="ECO:0000313" key="11">
    <source>
        <dbReference type="Proteomes" id="UP001175271"/>
    </source>
</evidence>
<keyword evidence="8" id="KW-0812">Transmembrane</keyword>
<evidence type="ECO:0000256" key="6">
    <source>
        <dbReference type="ARBA" id="ARBA00022833"/>
    </source>
</evidence>
<protein>
    <recommendedName>
        <fullName evidence="9">LITAF domain-containing protein</fullName>
    </recommendedName>
</protein>
<evidence type="ECO:0000256" key="7">
    <source>
        <dbReference type="ARBA" id="ARBA00023136"/>
    </source>
</evidence>
<proteinExistence type="inferred from homology"/>
<keyword evidence="8" id="KW-1133">Transmembrane helix</keyword>
<accession>A0AA39I677</accession>
<dbReference type="PANTHER" id="PTHR23292:SF6">
    <property type="entry name" value="FI16602P1-RELATED"/>
    <property type="match status" value="1"/>
</dbReference>
<dbReference type="EMBL" id="JAUCMV010000002">
    <property type="protein sequence ID" value="KAK0418582.1"/>
    <property type="molecule type" value="Genomic_DNA"/>
</dbReference>
<evidence type="ECO:0000256" key="1">
    <source>
        <dbReference type="ARBA" id="ARBA00004414"/>
    </source>
</evidence>
<gene>
    <name evidence="10" type="ORF">QR680_013654</name>
</gene>
<evidence type="ECO:0000259" key="9">
    <source>
        <dbReference type="PROSITE" id="PS51837"/>
    </source>
</evidence>
<keyword evidence="6" id="KW-0862">Zinc</keyword>
<feature type="domain" description="LITAF" evidence="9">
    <location>
        <begin position="63"/>
        <end position="146"/>
    </location>
</feature>
<reference evidence="10" key="1">
    <citation type="submission" date="2023-06" db="EMBL/GenBank/DDBJ databases">
        <title>Genomic analysis of the entomopathogenic nematode Steinernema hermaphroditum.</title>
        <authorList>
            <person name="Schwarz E.M."/>
            <person name="Heppert J.K."/>
            <person name="Baniya A."/>
            <person name="Schwartz H.T."/>
            <person name="Tan C.-H."/>
            <person name="Antoshechkin I."/>
            <person name="Sternberg P.W."/>
            <person name="Goodrich-Blair H."/>
            <person name="Dillman A.R."/>
        </authorList>
    </citation>
    <scope>NUCLEOTIDE SEQUENCE</scope>
    <source>
        <strain evidence="10">PS9179</strain>
        <tissue evidence="10">Whole animal</tissue>
    </source>
</reference>
<dbReference type="PANTHER" id="PTHR23292">
    <property type="entry name" value="LIPOPOLYSACCHARIDE-INDUCED TUMOR NECROSIS FACTOR-ALPHA FACTOR"/>
    <property type="match status" value="1"/>
</dbReference>
<evidence type="ECO:0000313" key="10">
    <source>
        <dbReference type="EMBL" id="KAK0418582.1"/>
    </source>
</evidence>
<comment type="subcellular location">
    <subcellularLocation>
        <location evidence="2">Endosome membrane</location>
        <topology evidence="2">Peripheral membrane protein</topology>
    </subcellularLocation>
    <subcellularLocation>
        <location evidence="1">Late endosome membrane</location>
    </subcellularLocation>
    <subcellularLocation>
        <location evidence="3">Lysosome membrane</location>
        <topology evidence="3">Peripheral membrane protein</topology>
        <orientation evidence="3">Cytoplasmic side</orientation>
    </subcellularLocation>
</comment>
<evidence type="ECO:0000256" key="8">
    <source>
        <dbReference type="SAM" id="Phobius"/>
    </source>
</evidence>
<feature type="transmembrane region" description="Helical" evidence="8">
    <location>
        <begin position="101"/>
        <end position="121"/>
    </location>
</feature>
<evidence type="ECO:0000256" key="5">
    <source>
        <dbReference type="ARBA" id="ARBA00022723"/>
    </source>
</evidence>
<dbReference type="SMART" id="SM00714">
    <property type="entry name" value="LITAF"/>
    <property type="match status" value="1"/>
</dbReference>